<organism evidence="2 3">
    <name type="scientific">Azospirillum lipoferum (strain 4B)</name>
    <dbReference type="NCBI Taxonomy" id="862719"/>
    <lineage>
        <taxon>Bacteria</taxon>
        <taxon>Pseudomonadati</taxon>
        <taxon>Pseudomonadota</taxon>
        <taxon>Alphaproteobacteria</taxon>
        <taxon>Rhodospirillales</taxon>
        <taxon>Azospirillaceae</taxon>
        <taxon>Azospirillum</taxon>
    </lineage>
</organism>
<dbReference type="EMBL" id="FQ311872">
    <property type="protein sequence ID" value="CBS90938.1"/>
    <property type="molecule type" value="Genomic_DNA"/>
</dbReference>
<dbReference type="KEGG" id="ali:AZOLI_p40570"/>
<reference evidence="3" key="1">
    <citation type="journal article" date="2011" name="PLoS Genet.">
        <title>Azospirillum genomes reveal transition of bacteria from aquatic to terrestrial environments.</title>
        <authorList>
            <person name="Wisniewski-Dye F."/>
            <person name="Borziak K."/>
            <person name="Khalsa-Moyers G."/>
            <person name="Alexandre G."/>
            <person name="Sukharnikov L.O."/>
            <person name="Wuichet K."/>
            <person name="Hurst G.B."/>
            <person name="McDonald W.H."/>
            <person name="Robertson J.S."/>
            <person name="Barbe V."/>
            <person name="Calteau A."/>
            <person name="Rouy Z."/>
            <person name="Mangenot S."/>
            <person name="Prigent-Combaret C."/>
            <person name="Normand P."/>
            <person name="Boyer M."/>
            <person name="Siguier P."/>
            <person name="Dessaux Y."/>
            <person name="Elmerich C."/>
            <person name="Condemine G."/>
            <person name="Krishnen G."/>
            <person name="Kennedy I."/>
            <person name="Paterson A.H."/>
            <person name="Gonzalez V."/>
            <person name="Mavingui P."/>
            <person name="Zhulin I.B."/>
        </authorList>
    </citation>
    <scope>NUCLEOTIDE SEQUENCE [LARGE SCALE GENOMIC DNA]</scope>
    <source>
        <strain evidence="3">4B</strain>
    </source>
</reference>
<sequence>MESEALRTNAVKKAGLTPGSNNVFVESTSRTGKREVQVVSGQSRECTQNIGVVEGNEAVNLRELNVYAKENIIASCTR</sequence>
<keyword evidence="2" id="KW-0614">Plasmid</keyword>
<keyword evidence="3" id="KW-1185">Reference proteome</keyword>
<dbReference type="HOGENOM" id="CLU_2614392_0_0_5"/>
<gene>
    <name evidence="2" type="ordered locus">AZOLI_p40570</name>
</gene>
<protein>
    <submittedName>
        <fullName evidence="2">Uncharacterized protein</fullName>
    </submittedName>
</protein>
<geneLocation type="plasmid" evidence="2 3">
    <name>AZO_p4</name>
</geneLocation>
<evidence type="ECO:0000313" key="3">
    <source>
        <dbReference type="Proteomes" id="UP000005667"/>
    </source>
</evidence>
<dbReference type="Proteomes" id="UP000005667">
    <property type="component" value="Plasmid AZO_p4"/>
</dbReference>
<feature type="region of interest" description="Disordered" evidence="1">
    <location>
        <begin position="1"/>
        <end position="28"/>
    </location>
</feature>
<feature type="compositionally biased region" description="Polar residues" evidence="1">
    <location>
        <begin position="18"/>
        <end position="28"/>
    </location>
</feature>
<evidence type="ECO:0000313" key="2">
    <source>
        <dbReference type="EMBL" id="CBS90938.1"/>
    </source>
</evidence>
<name>G7ZGK2_AZOL4</name>
<evidence type="ECO:0000256" key="1">
    <source>
        <dbReference type="SAM" id="MobiDB-lite"/>
    </source>
</evidence>
<dbReference type="AlphaFoldDB" id="G7ZGK2"/>
<accession>G7ZGK2</accession>
<proteinExistence type="predicted"/>